<reference evidence="1" key="1">
    <citation type="submission" date="2020-05" db="EMBL/GenBank/DDBJ databases">
        <title>Large-scale comparative analyses of tick genomes elucidate their genetic diversity and vector capacities.</title>
        <authorList>
            <person name="Jia N."/>
            <person name="Wang J."/>
            <person name="Shi W."/>
            <person name="Du L."/>
            <person name="Sun Y."/>
            <person name="Zhan W."/>
            <person name="Jiang J."/>
            <person name="Wang Q."/>
            <person name="Zhang B."/>
            <person name="Ji P."/>
            <person name="Sakyi L.B."/>
            <person name="Cui X."/>
            <person name="Yuan T."/>
            <person name="Jiang B."/>
            <person name="Yang W."/>
            <person name="Lam T.T.-Y."/>
            <person name="Chang Q."/>
            <person name="Ding S."/>
            <person name="Wang X."/>
            <person name="Zhu J."/>
            <person name="Ruan X."/>
            <person name="Zhao L."/>
            <person name="Wei J."/>
            <person name="Que T."/>
            <person name="Du C."/>
            <person name="Cheng J."/>
            <person name="Dai P."/>
            <person name="Han X."/>
            <person name="Huang E."/>
            <person name="Gao Y."/>
            <person name="Liu J."/>
            <person name="Shao H."/>
            <person name="Ye R."/>
            <person name="Li L."/>
            <person name="Wei W."/>
            <person name="Wang X."/>
            <person name="Wang C."/>
            <person name="Yang T."/>
            <person name="Huo Q."/>
            <person name="Li W."/>
            <person name="Guo W."/>
            <person name="Chen H."/>
            <person name="Zhou L."/>
            <person name="Ni X."/>
            <person name="Tian J."/>
            <person name="Zhou Y."/>
            <person name="Sheng Y."/>
            <person name="Liu T."/>
            <person name="Pan Y."/>
            <person name="Xia L."/>
            <person name="Li J."/>
            <person name="Zhao F."/>
            <person name="Cao W."/>
        </authorList>
    </citation>
    <scope>NUCLEOTIDE SEQUENCE</scope>
    <source>
        <strain evidence="1">Hyas-2018</strain>
    </source>
</reference>
<keyword evidence="2" id="KW-1185">Reference proteome</keyword>
<proteinExistence type="predicted"/>
<comment type="caution">
    <text evidence="1">The sequence shown here is derived from an EMBL/GenBank/DDBJ whole genome shotgun (WGS) entry which is preliminary data.</text>
</comment>
<name>A0ACB7TAP2_HYAAI</name>
<sequence>MDSGFSVDIEELFYSVPHEDSFLSVRNCIRPLKCHSRSETPPHLNASGISVGGLLELLHVYLTSTYYRRQSLACSRLSFGWGGAIEIVVRVVVPQAFLEAYWVWRAPLGRSDPRLGLSCLEPRGPRARRRPLRHVPDT</sequence>
<accession>A0ACB7TAP2</accession>
<protein>
    <submittedName>
        <fullName evidence="1">Uncharacterized protein</fullName>
    </submittedName>
</protein>
<evidence type="ECO:0000313" key="2">
    <source>
        <dbReference type="Proteomes" id="UP000821845"/>
    </source>
</evidence>
<organism evidence="1 2">
    <name type="scientific">Hyalomma asiaticum</name>
    <name type="common">Tick</name>
    <dbReference type="NCBI Taxonomy" id="266040"/>
    <lineage>
        <taxon>Eukaryota</taxon>
        <taxon>Metazoa</taxon>
        <taxon>Ecdysozoa</taxon>
        <taxon>Arthropoda</taxon>
        <taxon>Chelicerata</taxon>
        <taxon>Arachnida</taxon>
        <taxon>Acari</taxon>
        <taxon>Parasitiformes</taxon>
        <taxon>Ixodida</taxon>
        <taxon>Ixodoidea</taxon>
        <taxon>Ixodidae</taxon>
        <taxon>Hyalomminae</taxon>
        <taxon>Hyalomma</taxon>
    </lineage>
</organism>
<dbReference type="EMBL" id="CM023481">
    <property type="protein sequence ID" value="KAH6944018.1"/>
    <property type="molecule type" value="Genomic_DNA"/>
</dbReference>
<dbReference type="Proteomes" id="UP000821845">
    <property type="component" value="Chromosome 1"/>
</dbReference>
<evidence type="ECO:0000313" key="1">
    <source>
        <dbReference type="EMBL" id="KAH6944018.1"/>
    </source>
</evidence>
<gene>
    <name evidence="1" type="ORF">HPB50_001200</name>
</gene>